<evidence type="ECO:0000313" key="1">
    <source>
        <dbReference type="EMBL" id="GEP60246.1"/>
    </source>
</evidence>
<evidence type="ECO:0000313" key="2">
    <source>
        <dbReference type="Proteomes" id="UP000321058"/>
    </source>
</evidence>
<accession>A0A512NMS0</accession>
<name>A0A512NMS0_9HYPH</name>
<dbReference type="EMBL" id="BKAJ01000155">
    <property type="protein sequence ID" value="GEP60246.1"/>
    <property type="molecule type" value="Genomic_DNA"/>
</dbReference>
<keyword evidence="2" id="KW-1185">Reference proteome</keyword>
<sequence length="80" mass="8856">MGKDPATAISSILTEADELICRRLQESRLKLSPILAFVTPDRKVILHTSVSPEVLRWFGEDLKNIAEKMIATPKLGGTTH</sequence>
<proteinExistence type="predicted"/>
<organism evidence="1 2">
    <name type="scientific">Reyranella soli</name>
    <dbReference type="NCBI Taxonomy" id="1230389"/>
    <lineage>
        <taxon>Bacteria</taxon>
        <taxon>Pseudomonadati</taxon>
        <taxon>Pseudomonadota</taxon>
        <taxon>Alphaproteobacteria</taxon>
        <taxon>Hyphomicrobiales</taxon>
        <taxon>Reyranellaceae</taxon>
        <taxon>Reyranella</taxon>
    </lineage>
</organism>
<reference evidence="1 2" key="1">
    <citation type="submission" date="2019-07" db="EMBL/GenBank/DDBJ databases">
        <title>Whole genome shotgun sequence of Reyranella soli NBRC 108950.</title>
        <authorList>
            <person name="Hosoyama A."/>
            <person name="Uohara A."/>
            <person name="Ohji S."/>
            <person name="Ichikawa N."/>
        </authorList>
    </citation>
    <scope>NUCLEOTIDE SEQUENCE [LARGE SCALE GENOMIC DNA]</scope>
    <source>
        <strain evidence="1 2">NBRC 108950</strain>
    </source>
</reference>
<dbReference type="AlphaFoldDB" id="A0A512NMS0"/>
<protein>
    <submittedName>
        <fullName evidence="1">Uncharacterized protein</fullName>
    </submittedName>
</protein>
<dbReference type="Proteomes" id="UP000321058">
    <property type="component" value="Unassembled WGS sequence"/>
</dbReference>
<gene>
    <name evidence="1" type="ORF">RSO01_74120</name>
</gene>
<comment type="caution">
    <text evidence="1">The sequence shown here is derived from an EMBL/GenBank/DDBJ whole genome shotgun (WGS) entry which is preliminary data.</text>
</comment>